<dbReference type="SUPFAM" id="SSF56399">
    <property type="entry name" value="ADP-ribosylation"/>
    <property type="match status" value="1"/>
</dbReference>
<feature type="domain" description="WWE" evidence="5">
    <location>
        <begin position="140"/>
        <end position="215"/>
    </location>
</feature>
<evidence type="ECO:0000256" key="4">
    <source>
        <dbReference type="ARBA" id="ARBA00023242"/>
    </source>
</evidence>
<feature type="domain" description="RST" evidence="7">
    <location>
        <begin position="524"/>
        <end position="591"/>
    </location>
</feature>
<name>A0ABD1U805_9LAMI</name>
<reference evidence="9" key="1">
    <citation type="submission" date="2024-07" db="EMBL/GenBank/DDBJ databases">
        <title>Two chromosome-level genome assemblies of Korean endemic species Abeliophyllum distichum and Forsythia ovata (Oleaceae).</title>
        <authorList>
            <person name="Jang H."/>
        </authorList>
    </citation>
    <scope>NUCLEOTIDE SEQUENCE [LARGE SCALE GENOMIC DNA]</scope>
</reference>
<gene>
    <name evidence="8" type="ORF">Fot_24696</name>
</gene>
<dbReference type="Pfam" id="PF23467">
    <property type="entry name" value="WWE_5"/>
    <property type="match status" value="1"/>
</dbReference>
<sequence>MEFKVKLRMIPLTGINQPKRKSCDFMKYEFVASCFYKVLLATYELPNLVSKYSRLRLRGVVTTRVYQGSTIERQRNDIFRSSSGVVELLELYISAMNSISNSSTLMTLKPEEKNSIKIMVPKSSSYSKESFCDHAQMLIQNYQNFKRSSAPARFMYYENGSWVDYAGEVVDVLKMGFVDGKPVVEAKIDGYKCLFDFYRMLELEFESGNQRSIAWIDVNGKCFFPMVFIDCNRNNENTLEYCDENSVKVEIEIRISENSENLEDSNCWDSNKFENSNKRKRECLESIGKEKTKGSSSNFNDAKRRHIVGNEFQSARWPNVTVLRGEEKGHLIVKNLFLSGLGMFEHGAKITLIHQCVRTGPLDKARHAMFVKQMEITKIARGGDSNMVFAWYGTSAKGVESILKHGFGMPGKVPGPEGHGNGIYLSPIRSPHNSAMLSETDENGEKHIILCRVILGKCEKVEAGSRQSHPSSVEYDSGVDDLKNPKWYIVRYANMNTHILPECIVSYRPIDVLDRVDGASNVNWVPHGSNSLIAKLFSKLKSFLPLPKIQELQTLCRSYKEEKLGKDIFMTKLRSVVGDDVLRSAINDIRG</sequence>
<dbReference type="Pfam" id="PF12174">
    <property type="entry name" value="RST"/>
    <property type="match status" value="1"/>
</dbReference>
<evidence type="ECO:0000256" key="3">
    <source>
        <dbReference type="ARBA" id="ARBA00023016"/>
    </source>
</evidence>
<dbReference type="PROSITE" id="PS50918">
    <property type="entry name" value="WWE"/>
    <property type="match status" value="1"/>
</dbReference>
<dbReference type="Proteomes" id="UP001604277">
    <property type="component" value="Unassembled WGS sequence"/>
</dbReference>
<dbReference type="PROSITE" id="PS51059">
    <property type="entry name" value="PARP_CATALYTIC"/>
    <property type="match status" value="1"/>
</dbReference>
<accession>A0ABD1U805</accession>
<dbReference type="InterPro" id="IPR044964">
    <property type="entry name" value="RCD1/SRO1-5"/>
</dbReference>
<evidence type="ECO:0000259" key="7">
    <source>
        <dbReference type="PROSITE" id="PS51879"/>
    </source>
</evidence>
<keyword evidence="4" id="KW-0539">Nucleus</keyword>
<dbReference type="SUPFAM" id="SSF117839">
    <property type="entry name" value="WWE domain"/>
    <property type="match status" value="1"/>
</dbReference>
<dbReference type="InterPro" id="IPR022003">
    <property type="entry name" value="RST"/>
</dbReference>
<evidence type="ECO:0000256" key="2">
    <source>
        <dbReference type="ARBA" id="ARBA00022473"/>
    </source>
</evidence>
<keyword evidence="2" id="KW-0217">Developmental protein</keyword>
<dbReference type="PANTHER" id="PTHR32263">
    <property type="entry name" value="INACTIVE POLY [ADP-RIBOSE] POLYMERASE SRO4-RELATED"/>
    <property type="match status" value="1"/>
</dbReference>
<dbReference type="GO" id="GO:0005634">
    <property type="term" value="C:nucleus"/>
    <property type="evidence" value="ECO:0007669"/>
    <property type="project" value="UniProtKB-SubCell"/>
</dbReference>
<evidence type="ECO:0000259" key="5">
    <source>
        <dbReference type="PROSITE" id="PS50918"/>
    </source>
</evidence>
<dbReference type="InterPro" id="IPR004170">
    <property type="entry name" value="WWE_dom"/>
</dbReference>
<dbReference type="AlphaFoldDB" id="A0ABD1U805"/>
<evidence type="ECO:0000313" key="9">
    <source>
        <dbReference type="Proteomes" id="UP001604277"/>
    </source>
</evidence>
<keyword evidence="3" id="KW-0346">Stress response</keyword>
<dbReference type="InterPro" id="IPR057823">
    <property type="entry name" value="WWE_RCD1"/>
</dbReference>
<keyword evidence="9" id="KW-1185">Reference proteome</keyword>
<dbReference type="InterPro" id="IPR012317">
    <property type="entry name" value="Poly(ADP-ribose)pol_cat_dom"/>
</dbReference>
<organism evidence="8 9">
    <name type="scientific">Forsythia ovata</name>
    <dbReference type="NCBI Taxonomy" id="205694"/>
    <lineage>
        <taxon>Eukaryota</taxon>
        <taxon>Viridiplantae</taxon>
        <taxon>Streptophyta</taxon>
        <taxon>Embryophyta</taxon>
        <taxon>Tracheophyta</taxon>
        <taxon>Spermatophyta</taxon>
        <taxon>Magnoliopsida</taxon>
        <taxon>eudicotyledons</taxon>
        <taxon>Gunneridae</taxon>
        <taxon>Pentapetalae</taxon>
        <taxon>asterids</taxon>
        <taxon>lamiids</taxon>
        <taxon>Lamiales</taxon>
        <taxon>Oleaceae</taxon>
        <taxon>Forsythieae</taxon>
        <taxon>Forsythia</taxon>
    </lineage>
</organism>
<comment type="subcellular location">
    <subcellularLocation>
        <location evidence="1">Nucleus</location>
    </subcellularLocation>
</comment>
<dbReference type="Pfam" id="PF00644">
    <property type="entry name" value="PARP"/>
    <property type="match status" value="1"/>
</dbReference>
<dbReference type="Gene3D" id="3.90.228.10">
    <property type="match status" value="1"/>
</dbReference>
<evidence type="ECO:0000313" key="8">
    <source>
        <dbReference type="EMBL" id="KAL2520773.1"/>
    </source>
</evidence>
<proteinExistence type="predicted"/>
<dbReference type="InterPro" id="IPR037197">
    <property type="entry name" value="WWE_dom_sf"/>
</dbReference>
<dbReference type="PROSITE" id="PS51879">
    <property type="entry name" value="RST"/>
    <property type="match status" value="1"/>
</dbReference>
<evidence type="ECO:0000256" key="1">
    <source>
        <dbReference type="ARBA" id="ARBA00004123"/>
    </source>
</evidence>
<dbReference type="EMBL" id="JBFOLJ010000007">
    <property type="protein sequence ID" value="KAL2520773.1"/>
    <property type="molecule type" value="Genomic_DNA"/>
</dbReference>
<protein>
    <submittedName>
        <fullName evidence="8">Inactive poly [ADP-ribose] polymerase RCD1</fullName>
    </submittedName>
</protein>
<dbReference type="PANTHER" id="PTHR32263:SF19">
    <property type="entry name" value="OS03G0230300 PROTEIN"/>
    <property type="match status" value="1"/>
</dbReference>
<feature type="domain" description="PARP catalytic" evidence="6">
    <location>
        <begin position="306"/>
        <end position="529"/>
    </location>
</feature>
<comment type="caution">
    <text evidence="8">The sequence shown here is derived from an EMBL/GenBank/DDBJ whole genome shotgun (WGS) entry which is preliminary data.</text>
</comment>
<evidence type="ECO:0000259" key="6">
    <source>
        <dbReference type="PROSITE" id="PS51059"/>
    </source>
</evidence>